<dbReference type="STRING" id="690879.TSACC_354"/>
<reference evidence="4" key="1">
    <citation type="journal article" date="2017" name="Genome Announc.">
        <title>Draft Genome Sequence of Terrimicrobium sacchariphilum NM-5T, a Facultative Anaerobic Soil Bacterium of the Class Spartobacteria.</title>
        <authorList>
            <person name="Qiu Y.L."/>
            <person name="Tourlousse D.M."/>
            <person name="Matsuura N."/>
            <person name="Ohashi A."/>
            <person name="Sekiguchi Y."/>
        </authorList>
    </citation>
    <scope>NUCLEOTIDE SEQUENCE [LARGE SCALE GENOMIC DNA]</scope>
    <source>
        <strain evidence="4">NM-5</strain>
    </source>
</reference>
<sequence>MPSHTSIPAGDLQATARRLPKSLLYSIAAGIGGSGLDAVALETLRGAKPFLGRAVAFSSDQKDIPVDRITTLDIHPVKLLSLLSRQHYMGAKKHAIDAIAARLLTRGGFDFLHSWSGDCLESLRVANRRNIPSVLEIPTWHRNKGKVKPNVTKSERERAAAGFPHSVFNRMLVSRQQVMEEYDRATLIFVLSEKARETFRIAGIPDEKLFTMHRGVDVDRFTPAERLPDKFRAVFLGAVIKRKGVHILLEAWRKAALPEAELILIGQVQPEMESFLKQYGGDDVKVAGFTRDVPGLLRQASLHVFPSELEGSAKATYEAAACGLAQIATRESGDVVIDGKNGWIIPPNDVDALVEALHAAHADHDRLLRYGKAGRERVVNHFTWDHFRERLLDAYDLAIRRTQ</sequence>
<dbReference type="OrthoDB" id="9775208at2"/>
<dbReference type="EMBL" id="BDCO01000003">
    <property type="protein sequence ID" value="GAT34994.1"/>
    <property type="molecule type" value="Genomic_DNA"/>
</dbReference>
<accession>A0A146GE81</accession>
<evidence type="ECO:0000313" key="3">
    <source>
        <dbReference type="EMBL" id="GAT34994.1"/>
    </source>
</evidence>
<dbReference type="SUPFAM" id="SSF53756">
    <property type="entry name" value="UDP-Glycosyltransferase/glycogen phosphorylase"/>
    <property type="match status" value="1"/>
</dbReference>
<comment type="caution">
    <text evidence="3">The sequence shown here is derived from an EMBL/GenBank/DDBJ whole genome shotgun (WGS) entry which is preliminary data.</text>
</comment>
<name>A0A146GE81_TERSA</name>
<dbReference type="CDD" id="cd03801">
    <property type="entry name" value="GT4_PimA-like"/>
    <property type="match status" value="1"/>
</dbReference>
<dbReference type="RefSeq" id="WP_075080856.1">
    <property type="nucleotide sequence ID" value="NZ_BDCO01000003.1"/>
</dbReference>
<dbReference type="AlphaFoldDB" id="A0A146GE81"/>
<keyword evidence="1" id="KW-0328">Glycosyltransferase</keyword>
<evidence type="ECO:0000313" key="4">
    <source>
        <dbReference type="Proteomes" id="UP000076023"/>
    </source>
</evidence>
<keyword evidence="4" id="KW-1185">Reference proteome</keyword>
<dbReference type="Proteomes" id="UP000076023">
    <property type="component" value="Unassembled WGS sequence"/>
</dbReference>
<dbReference type="Gene3D" id="3.40.50.2000">
    <property type="entry name" value="Glycogen Phosphorylase B"/>
    <property type="match status" value="2"/>
</dbReference>
<keyword evidence="2 3" id="KW-0808">Transferase</keyword>
<protein>
    <submittedName>
        <fullName evidence="3">Glycosyltransferase</fullName>
    </submittedName>
</protein>
<dbReference type="PANTHER" id="PTHR12526">
    <property type="entry name" value="GLYCOSYLTRANSFERASE"/>
    <property type="match status" value="1"/>
</dbReference>
<evidence type="ECO:0000256" key="1">
    <source>
        <dbReference type="ARBA" id="ARBA00022676"/>
    </source>
</evidence>
<dbReference type="GO" id="GO:0016757">
    <property type="term" value="F:glycosyltransferase activity"/>
    <property type="evidence" value="ECO:0007669"/>
    <property type="project" value="UniProtKB-KW"/>
</dbReference>
<evidence type="ECO:0000256" key="2">
    <source>
        <dbReference type="ARBA" id="ARBA00022679"/>
    </source>
</evidence>
<gene>
    <name evidence="3" type="ORF">TSACC_354</name>
</gene>
<proteinExistence type="predicted"/>
<organism evidence="3 4">
    <name type="scientific">Terrimicrobium sacchariphilum</name>
    <dbReference type="NCBI Taxonomy" id="690879"/>
    <lineage>
        <taxon>Bacteria</taxon>
        <taxon>Pseudomonadati</taxon>
        <taxon>Verrucomicrobiota</taxon>
        <taxon>Terrimicrobiia</taxon>
        <taxon>Terrimicrobiales</taxon>
        <taxon>Terrimicrobiaceae</taxon>
        <taxon>Terrimicrobium</taxon>
    </lineage>
</organism>
<dbReference type="InParanoid" id="A0A146GE81"/>
<dbReference type="PANTHER" id="PTHR12526:SF510">
    <property type="entry name" value="D-INOSITOL 3-PHOSPHATE GLYCOSYLTRANSFERASE"/>
    <property type="match status" value="1"/>
</dbReference>
<dbReference type="Pfam" id="PF13692">
    <property type="entry name" value="Glyco_trans_1_4"/>
    <property type="match status" value="1"/>
</dbReference>